<keyword evidence="3" id="KW-1185">Reference proteome</keyword>
<organism evidence="2 3">
    <name type="scientific">Eumeta variegata</name>
    <name type="common">Bagworm moth</name>
    <name type="synonym">Eumeta japonica</name>
    <dbReference type="NCBI Taxonomy" id="151549"/>
    <lineage>
        <taxon>Eukaryota</taxon>
        <taxon>Metazoa</taxon>
        <taxon>Ecdysozoa</taxon>
        <taxon>Arthropoda</taxon>
        <taxon>Hexapoda</taxon>
        <taxon>Insecta</taxon>
        <taxon>Pterygota</taxon>
        <taxon>Neoptera</taxon>
        <taxon>Endopterygota</taxon>
        <taxon>Lepidoptera</taxon>
        <taxon>Glossata</taxon>
        <taxon>Ditrysia</taxon>
        <taxon>Tineoidea</taxon>
        <taxon>Psychidae</taxon>
        <taxon>Oiketicinae</taxon>
        <taxon>Eumeta</taxon>
    </lineage>
</organism>
<dbReference type="AlphaFoldDB" id="A0A4C1W727"/>
<dbReference type="Proteomes" id="UP000299102">
    <property type="component" value="Unassembled WGS sequence"/>
</dbReference>
<comment type="caution">
    <text evidence="2">The sequence shown here is derived from an EMBL/GenBank/DDBJ whole genome shotgun (WGS) entry which is preliminary data.</text>
</comment>
<evidence type="ECO:0000313" key="2">
    <source>
        <dbReference type="EMBL" id="GBP45897.1"/>
    </source>
</evidence>
<proteinExistence type="predicted"/>
<protein>
    <submittedName>
        <fullName evidence="2">Uncharacterized protein</fullName>
    </submittedName>
</protein>
<feature type="compositionally biased region" description="Polar residues" evidence="1">
    <location>
        <begin position="77"/>
        <end position="99"/>
    </location>
</feature>
<gene>
    <name evidence="2" type="ORF">EVAR_31804_1</name>
</gene>
<feature type="region of interest" description="Disordered" evidence="1">
    <location>
        <begin position="162"/>
        <end position="203"/>
    </location>
</feature>
<name>A0A4C1W727_EUMVA</name>
<sequence length="203" mass="21762">MDAPGSPDRDSPVEVGGSPLELDALNRVGMFLHARQMQLDAVKSRLALTSVSAPGPRHTIDAILGLSGARPPPAASPQHNESAGQSRTLAQNTNSSSVADTGRVRLLGRPERRKRGLVPLNSCAVRVQTDRVACRGLPPYEQSCRRKTSAKLKRYVHVSKARTIDGRQRAAGGGRGRGRGRRRPDPAGNRLTPTPSRVSAVLF</sequence>
<accession>A0A4C1W727</accession>
<reference evidence="2 3" key="1">
    <citation type="journal article" date="2019" name="Commun. Biol.">
        <title>The bagworm genome reveals a unique fibroin gene that provides high tensile strength.</title>
        <authorList>
            <person name="Kono N."/>
            <person name="Nakamura H."/>
            <person name="Ohtoshi R."/>
            <person name="Tomita M."/>
            <person name="Numata K."/>
            <person name="Arakawa K."/>
        </authorList>
    </citation>
    <scope>NUCLEOTIDE SEQUENCE [LARGE SCALE GENOMIC DNA]</scope>
</reference>
<dbReference type="OrthoDB" id="6159439at2759"/>
<feature type="region of interest" description="Disordered" evidence="1">
    <location>
        <begin position="63"/>
        <end position="99"/>
    </location>
</feature>
<evidence type="ECO:0000256" key="1">
    <source>
        <dbReference type="SAM" id="MobiDB-lite"/>
    </source>
</evidence>
<dbReference type="EMBL" id="BGZK01000473">
    <property type="protein sequence ID" value="GBP45897.1"/>
    <property type="molecule type" value="Genomic_DNA"/>
</dbReference>
<evidence type="ECO:0000313" key="3">
    <source>
        <dbReference type="Proteomes" id="UP000299102"/>
    </source>
</evidence>